<proteinExistence type="predicted"/>
<protein>
    <submittedName>
        <fullName evidence="1">Uncharacterized protein</fullName>
    </submittedName>
</protein>
<gene>
    <name evidence="1" type="ORF">A4U53_36660</name>
</gene>
<dbReference type="eggNOG" id="ENOG5033061">
    <property type="taxonomic scope" value="Bacteria"/>
</dbReference>
<evidence type="ECO:0000313" key="1">
    <source>
        <dbReference type="EMBL" id="OAP97542.1"/>
    </source>
</evidence>
<comment type="caution">
    <text evidence="1">The sequence shown here is derived from an EMBL/GenBank/DDBJ whole genome shotgun (WGS) entry which is preliminary data.</text>
</comment>
<dbReference type="AlphaFoldDB" id="A0A179C032"/>
<reference evidence="1" key="1">
    <citation type="submission" date="2016-04" db="EMBL/GenBank/DDBJ databases">
        <title>Fast-growing isolate from the root nodules of Vavilovia formosa.</title>
        <authorList>
            <person name="Kimeklis A."/>
            <person name="Safronova V."/>
            <person name="Belimov A."/>
            <person name="Andronov E."/>
        </authorList>
    </citation>
    <scope>NUCLEOTIDE SEQUENCE [LARGE SCALE GENOMIC DNA]</scope>
    <source>
        <strain evidence="1">Vaf-46</strain>
    </source>
</reference>
<dbReference type="EMBL" id="LWBS01000007">
    <property type="protein sequence ID" value="OAP97542.1"/>
    <property type="molecule type" value="Genomic_DNA"/>
</dbReference>
<sequence length="63" mass="6941">MEPHISDLSLAQNHAFDLARTLMVPVTLFEIDGEIGVMPSAEYDGDEDAILNEYDPFAYGSAH</sequence>
<organism evidence="1">
    <name type="scientific">Rhizobium leguminosarum</name>
    <dbReference type="NCBI Taxonomy" id="384"/>
    <lineage>
        <taxon>Bacteria</taxon>
        <taxon>Pseudomonadati</taxon>
        <taxon>Pseudomonadota</taxon>
        <taxon>Alphaproteobacteria</taxon>
        <taxon>Hyphomicrobiales</taxon>
        <taxon>Rhizobiaceae</taxon>
        <taxon>Rhizobium/Agrobacterium group</taxon>
        <taxon>Rhizobium</taxon>
    </lineage>
</organism>
<name>A0A179C032_RHILE</name>
<accession>A0A179C032</accession>